<protein>
    <submittedName>
        <fullName evidence="2">Uncharacterized protein</fullName>
    </submittedName>
</protein>
<reference evidence="2 3" key="1">
    <citation type="submission" date="2019-04" db="EMBL/GenBank/DDBJ databases">
        <title>High contiguity whole genome sequence and gene annotation resource for two Venturia nashicola isolates.</title>
        <authorList>
            <person name="Prokchorchik M."/>
            <person name="Won K."/>
            <person name="Lee Y."/>
            <person name="Choi E.D."/>
            <person name="Segonzac C."/>
            <person name="Sohn K.H."/>
        </authorList>
    </citation>
    <scope>NUCLEOTIDE SEQUENCE [LARGE SCALE GENOMIC DNA]</scope>
    <source>
        <strain evidence="2 3">PRI2</strain>
    </source>
</reference>
<sequence>MSSPAGSAPPMDPEQSVVRNEDSVDVEIRNGGDEEVEQSEYNSALNYAVAYDVDDFLDDLEGYLENIETVGSVWTHLTQDTDWPFLMT</sequence>
<dbReference type="Proteomes" id="UP000298493">
    <property type="component" value="Unassembled WGS sequence"/>
</dbReference>
<dbReference type="AlphaFoldDB" id="A0A4Z1PJA9"/>
<proteinExistence type="predicted"/>
<organism evidence="2 3">
    <name type="scientific">Venturia nashicola</name>
    <dbReference type="NCBI Taxonomy" id="86259"/>
    <lineage>
        <taxon>Eukaryota</taxon>
        <taxon>Fungi</taxon>
        <taxon>Dikarya</taxon>
        <taxon>Ascomycota</taxon>
        <taxon>Pezizomycotina</taxon>
        <taxon>Dothideomycetes</taxon>
        <taxon>Pleosporomycetidae</taxon>
        <taxon>Venturiales</taxon>
        <taxon>Venturiaceae</taxon>
        <taxon>Venturia</taxon>
    </lineage>
</organism>
<name>A0A4Z1PJA9_9PEZI</name>
<evidence type="ECO:0000313" key="2">
    <source>
        <dbReference type="EMBL" id="TID25841.1"/>
    </source>
</evidence>
<comment type="caution">
    <text evidence="2">The sequence shown here is derived from an EMBL/GenBank/DDBJ whole genome shotgun (WGS) entry which is preliminary data.</text>
</comment>
<accession>A0A4Z1PJA9</accession>
<keyword evidence="3" id="KW-1185">Reference proteome</keyword>
<evidence type="ECO:0000313" key="3">
    <source>
        <dbReference type="Proteomes" id="UP000298493"/>
    </source>
</evidence>
<dbReference type="EMBL" id="SNSC02000003">
    <property type="protein sequence ID" value="TID25841.1"/>
    <property type="molecule type" value="Genomic_DNA"/>
</dbReference>
<feature type="region of interest" description="Disordered" evidence="1">
    <location>
        <begin position="1"/>
        <end position="23"/>
    </location>
</feature>
<gene>
    <name evidence="2" type="ORF">E6O75_ATG03704</name>
</gene>
<evidence type="ECO:0000256" key="1">
    <source>
        <dbReference type="SAM" id="MobiDB-lite"/>
    </source>
</evidence>